<dbReference type="CDD" id="cd07377">
    <property type="entry name" value="WHTH_GntR"/>
    <property type="match status" value="1"/>
</dbReference>
<dbReference type="PANTHER" id="PTHR43537">
    <property type="entry name" value="TRANSCRIPTIONAL REGULATOR, GNTR FAMILY"/>
    <property type="match status" value="1"/>
</dbReference>
<dbReference type="PANTHER" id="PTHR43537:SF45">
    <property type="entry name" value="GNTR FAMILY REGULATORY PROTEIN"/>
    <property type="match status" value="1"/>
</dbReference>
<sequence>MKSATDITRARAARPARETAASVILARLRTAILDLSLPPGTALIEKDLTERFGVSRTPVREAIIRLAEERLVDIFPQSGTFVGRIPLAALPEAVIIRKALETAALDLAVDRADASSFAAFDALIARQTALADLSDQNGFHAADEEFHELIALTSGHPGIWRVAQQAKMQIDRCRRLTLPEPGRMHQVIAEHRAILAALRAGERKVARNALDTHLSAVIPDADAIRRQYPDYFT</sequence>
<dbReference type="Proteomes" id="UP000192872">
    <property type="component" value="Unassembled WGS sequence"/>
</dbReference>
<dbReference type="PROSITE" id="PS50949">
    <property type="entry name" value="HTH_GNTR"/>
    <property type="match status" value="1"/>
</dbReference>
<dbReference type="GO" id="GO:0003677">
    <property type="term" value="F:DNA binding"/>
    <property type="evidence" value="ECO:0007669"/>
    <property type="project" value="UniProtKB-KW"/>
</dbReference>
<organism evidence="5 6">
    <name type="scientific">Candidatus Raskinella chloraquaticus</name>
    <dbReference type="NCBI Taxonomy" id="1951219"/>
    <lineage>
        <taxon>Bacteria</taxon>
        <taxon>Pseudomonadati</taxon>
        <taxon>Pseudomonadota</taxon>
        <taxon>Alphaproteobacteria</taxon>
        <taxon>Hyphomicrobiales</taxon>
        <taxon>Phreatobacteraceae</taxon>
        <taxon>Candidatus Raskinella</taxon>
    </lineage>
</organism>
<evidence type="ECO:0000259" key="4">
    <source>
        <dbReference type="PROSITE" id="PS50949"/>
    </source>
</evidence>
<gene>
    <name evidence="5" type="ORF">A4S15_06100</name>
</gene>
<reference evidence="5 6" key="1">
    <citation type="journal article" date="2017" name="Water Res.">
        <title>Comammox in drinking water systems.</title>
        <authorList>
            <person name="Wang Y."/>
            <person name="Ma L."/>
            <person name="Mao Y."/>
            <person name="Jiang X."/>
            <person name="Xia Y."/>
            <person name="Yu K."/>
            <person name="Li B."/>
            <person name="Zhang T."/>
        </authorList>
    </citation>
    <scope>NUCLEOTIDE SEQUENCE [LARGE SCALE GENOMIC DNA]</scope>
    <source>
        <strain evidence="5">SG_bin8</strain>
    </source>
</reference>
<dbReference type="InterPro" id="IPR036388">
    <property type="entry name" value="WH-like_DNA-bd_sf"/>
</dbReference>
<dbReference type="STRING" id="1827387.A4S15_06100"/>
<accession>A0A1W9I071</accession>
<name>A0A1W9I071_9HYPH</name>
<dbReference type="SMART" id="SM00345">
    <property type="entry name" value="HTH_GNTR"/>
    <property type="match status" value="1"/>
</dbReference>
<dbReference type="Pfam" id="PF07729">
    <property type="entry name" value="FCD"/>
    <property type="match status" value="1"/>
</dbReference>
<proteinExistence type="predicted"/>
<dbReference type="SMART" id="SM00895">
    <property type="entry name" value="FCD"/>
    <property type="match status" value="1"/>
</dbReference>
<evidence type="ECO:0000256" key="3">
    <source>
        <dbReference type="ARBA" id="ARBA00023163"/>
    </source>
</evidence>
<protein>
    <recommendedName>
        <fullName evidence="4">HTH gntR-type domain-containing protein</fullName>
    </recommendedName>
</protein>
<dbReference type="InterPro" id="IPR011711">
    <property type="entry name" value="GntR_C"/>
</dbReference>
<evidence type="ECO:0000313" key="5">
    <source>
        <dbReference type="EMBL" id="OQW52962.1"/>
    </source>
</evidence>
<comment type="caution">
    <text evidence="5">The sequence shown here is derived from an EMBL/GenBank/DDBJ whole genome shotgun (WGS) entry which is preliminary data.</text>
</comment>
<dbReference type="Pfam" id="PF00392">
    <property type="entry name" value="GntR"/>
    <property type="match status" value="1"/>
</dbReference>
<dbReference type="InterPro" id="IPR036390">
    <property type="entry name" value="WH_DNA-bd_sf"/>
</dbReference>
<dbReference type="SUPFAM" id="SSF48008">
    <property type="entry name" value="GntR ligand-binding domain-like"/>
    <property type="match status" value="1"/>
</dbReference>
<dbReference type="EMBL" id="LWDL01000011">
    <property type="protein sequence ID" value="OQW52962.1"/>
    <property type="molecule type" value="Genomic_DNA"/>
</dbReference>
<evidence type="ECO:0000256" key="1">
    <source>
        <dbReference type="ARBA" id="ARBA00023015"/>
    </source>
</evidence>
<dbReference type="InterPro" id="IPR008920">
    <property type="entry name" value="TF_FadR/GntR_C"/>
</dbReference>
<dbReference type="Gene3D" id="1.20.120.530">
    <property type="entry name" value="GntR ligand-binding domain-like"/>
    <property type="match status" value="1"/>
</dbReference>
<evidence type="ECO:0000256" key="2">
    <source>
        <dbReference type="ARBA" id="ARBA00023125"/>
    </source>
</evidence>
<dbReference type="RefSeq" id="WP_376802917.1">
    <property type="nucleotide sequence ID" value="NZ_DBNB01000039.1"/>
</dbReference>
<dbReference type="SUPFAM" id="SSF46785">
    <property type="entry name" value="Winged helix' DNA-binding domain"/>
    <property type="match status" value="1"/>
</dbReference>
<feature type="domain" description="HTH gntR-type" evidence="4">
    <location>
        <begin position="18"/>
        <end position="85"/>
    </location>
</feature>
<dbReference type="InterPro" id="IPR000524">
    <property type="entry name" value="Tscrpt_reg_HTH_GntR"/>
</dbReference>
<keyword evidence="3" id="KW-0804">Transcription</keyword>
<evidence type="ECO:0000313" key="6">
    <source>
        <dbReference type="Proteomes" id="UP000192872"/>
    </source>
</evidence>
<keyword evidence="1" id="KW-0805">Transcription regulation</keyword>
<keyword evidence="2" id="KW-0238">DNA-binding</keyword>
<dbReference type="GO" id="GO:0003700">
    <property type="term" value="F:DNA-binding transcription factor activity"/>
    <property type="evidence" value="ECO:0007669"/>
    <property type="project" value="InterPro"/>
</dbReference>
<dbReference type="Gene3D" id="1.10.10.10">
    <property type="entry name" value="Winged helix-like DNA-binding domain superfamily/Winged helix DNA-binding domain"/>
    <property type="match status" value="1"/>
</dbReference>
<dbReference type="AlphaFoldDB" id="A0A1W9I071"/>